<dbReference type="GO" id="GO:0046872">
    <property type="term" value="F:metal ion binding"/>
    <property type="evidence" value="ECO:0007669"/>
    <property type="project" value="UniProtKB-KW"/>
</dbReference>
<accession>A0A923MAD3</accession>
<keyword evidence="6" id="KW-1185">Reference proteome</keyword>
<sequence>MKQRTNLVKQKRERGESPLGVIIQTGSPDNVEMAGVAGLDFVVLDCEHGSLAFDRVTEMLRAADGVGITPFVRIPDHTPHHVLRALDAGAMGVIVPNVKTADEARAITRAAKYLDDSGHGARGSCPSTRANWHLARDWPAFAKWSNENTQVWLLIEDFEGVQNIDAILDVPGISAIVPGPFDLAQAMGHKADMAHPEVVAALRRIVGAASKRGIDSVAVLLATDSEGLRKEAAFWREMGVTIFWIGGDRRMMSLAMERRRADVAASLNIA</sequence>
<evidence type="ECO:0000256" key="1">
    <source>
        <dbReference type="ARBA" id="ARBA00005568"/>
    </source>
</evidence>
<dbReference type="Gene3D" id="3.20.20.60">
    <property type="entry name" value="Phosphoenolpyruvate-binding domains"/>
    <property type="match status" value="1"/>
</dbReference>
<dbReference type="InterPro" id="IPR015813">
    <property type="entry name" value="Pyrv/PenolPyrv_kinase-like_dom"/>
</dbReference>
<dbReference type="Pfam" id="PF03328">
    <property type="entry name" value="HpcH_HpaI"/>
    <property type="match status" value="1"/>
</dbReference>
<organism evidence="5 6">
    <name type="scientific">Ramlibacter albus</name>
    <dbReference type="NCBI Taxonomy" id="2079448"/>
    <lineage>
        <taxon>Bacteria</taxon>
        <taxon>Pseudomonadati</taxon>
        <taxon>Pseudomonadota</taxon>
        <taxon>Betaproteobacteria</taxon>
        <taxon>Burkholderiales</taxon>
        <taxon>Comamonadaceae</taxon>
        <taxon>Ramlibacter</taxon>
    </lineage>
</organism>
<proteinExistence type="inferred from homology"/>
<dbReference type="EMBL" id="JACORU010000005">
    <property type="protein sequence ID" value="MBC5765699.1"/>
    <property type="molecule type" value="Genomic_DNA"/>
</dbReference>
<evidence type="ECO:0000313" key="5">
    <source>
        <dbReference type="EMBL" id="MBC5765699.1"/>
    </source>
</evidence>
<evidence type="ECO:0000259" key="4">
    <source>
        <dbReference type="Pfam" id="PF03328"/>
    </source>
</evidence>
<evidence type="ECO:0000256" key="3">
    <source>
        <dbReference type="ARBA" id="ARBA00023239"/>
    </source>
</evidence>
<dbReference type="PANTHER" id="PTHR30502:SF0">
    <property type="entry name" value="PHOSPHOENOLPYRUVATE CARBOXYLASE FAMILY PROTEIN"/>
    <property type="match status" value="1"/>
</dbReference>
<name>A0A923MAD3_9BURK</name>
<comment type="similarity">
    <text evidence="1">Belongs to the HpcH/HpaI aldolase family.</text>
</comment>
<dbReference type="Proteomes" id="UP000596827">
    <property type="component" value="Unassembled WGS sequence"/>
</dbReference>
<dbReference type="AlphaFoldDB" id="A0A923MAD3"/>
<dbReference type="GO" id="GO:0016832">
    <property type="term" value="F:aldehyde-lyase activity"/>
    <property type="evidence" value="ECO:0007669"/>
    <property type="project" value="TreeGrafter"/>
</dbReference>
<dbReference type="InterPro" id="IPR040442">
    <property type="entry name" value="Pyrv_kinase-like_dom_sf"/>
</dbReference>
<dbReference type="InterPro" id="IPR050251">
    <property type="entry name" value="HpcH-HpaI_aldolase"/>
</dbReference>
<dbReference type="PANTHER" id="PTHR30502">
    <property type="entry name" value="2-KETO-3-DEOXY-L-RHAMNONATE ALDOLASE"/>
    <property type="match status" value="1"/>
</dbReference>
<gene>
    <name evidence="5" type="ORF">H8R02_14620</name>
</gene>
<comment type="caution">
    <text evidence="5">The sequence shown here is derived from an EMBL/GenBank/DDBJ whole genome shotgun (WGS) entry which is preliminary data.</text>
</comment>
<evidence type="ECO:0000313" key="6">
    <source>
        <dbReference type="Proteomes" id="UP000596827"/>
    </source>
</evidence>
<dbReference type="GO" id="GO:0005737">
    <property type="term" value="C:cytoplasm"/>
    <property type="evidence" value="ECO:0007669"/>
    <property type="project" value="TreeGrafter"/>
</dbReference>
<evidence type="ECO:0000256" key="2">
    <source>
        <dbReference type="ARBA" id="ARBA00022723"/>
    </source>
</evidence>
<reference evidence="5" key="1">
    <citation type="submission" date="2020-08" db="EMBL/GenBank/DDBJ databases">
        <title>Ramlibacter sp. GTP1 16S ribosomal RNA gene genome sequencing and assembly.</title>
        <authorList>
            <person name="Kang M."/>
        </authorList>
    </citation>
    <scope>NUCLEOTIDE SEQUENCE</scope>
    <source>
        <strain evidence="5">GTP1</strain>
    </source>
</reference>
<dbReference type="RefSeq" id="WP_187082176.1">
    <property type="nucleotide sequence ID" value="NZ_JACORU010000005.1"/>
</dbReference>
<dbReference type="InterPro" id="IPR005000">
    <property type="entry name" value="Aldolase/citrate-lyase_domain"/>
</dbReference>
<protein>
    <submittedName>
        <fullName evidence="5">Aldolase</fullName>
    </submittedName>
</protein>
<feature type="domain" description="HpcH/HpaI aldolase/citrate lyase" evidence="4">
    <location>
        <begin position="26"/>
        <end position="241"/>
    </location>
</feature>
<dbReference type="SUPFAM" id="SSF51621">
    <property type="entry name" value="Phosphoenolpyruvate/pyruvate domain"/>
    <property type="match status" value="1"/>
</dbReference>
<keyword evidence="2" id="KW-0479">Metal-binding</keyword>
<keyword evidence="3" id="KW-0456">Lyase</keyword>